<keyword evidence="6" id="KW-0820">tRNA-binding</keyword>
<dbReference type="PROSITE" id="PS00052">
    <property type="entry name" value="RIBOSOMAL_S7"/>
    <property type="match status" value="1"/>
</dbReference>
<evidence type="ECO:0000256" key="1">
    <source>
        <dbReference type="ARBA" id="ARBA00007151"/>
    </source>
</evidence>
<evidence type="ECO:0000259" key="8">
    <source>
        <dbReference type="Pfam" id="PF00177"/>
    </source>
</evidence>
<dbReference type="GO" id="GO:0019843">
    <property type="term" value="F:rRNA binding"/>
    <property type="evidence" value="ECO:0007669"/>
    <property type="project" value="UniProtKB-UniRule"/>
</dbReference>
<keyword evidence="3 6" id="KW-0694">RNA-binding</keyword>
<keyword evidence="4 6" id="KW-0689">Ribosomal protein</keyword>
<gene>
    <name evidence="6" type="primary">rpsG</name>
    <name evidence="9" type="ORF">COS99_04055</name>
</gene>
<feature type="domain" description="Small ribosomal subunit protein uS7" evidence="8">
    <location>
        <begin position="1"/>
        <end position="149"/>
    </location>
</feature>
<dbReference type="InterPro" id="IPR036823">
    <property type="entry name" value="Ribosomal_uS7_dom_sf"/>
</dbReference>
<proteinExistence type="inferred from homology"/>
<dbReference type="CDD" id="cd14869">
    <property type="entry name" value="uS7_Bacteria"/>
    <property type="match status" value="1"/>
</dbReference>
<sequence length="156" mass="18148">MRRRRADKRETIPDPKYNNIVVTKFINMVMIKGKKSTAERIVYRCFDLLTERTKQPDPLEVFRKAIDNARPLLEVKPRRVGGATYQVPVEVKPERGTSVALMWFRNFARAKKGKPMEVKLADEILDAYKGEGAAIKKRQDTHKMAEANKAFAHYRW</sequence>
<dbReference type="FunFam" id="1.10.455.10:FF:000001">
    <property type="entry name" value="30S ribosomal protein S7"/>
    <property type="match status" value="1"/>
</dbReference>
<organism evidence="9 10">
    <name type="scientific">Candidatus Aquitaenariimonas noxiae</name>
    <dbReference type="NCBI Taxonomy" id="1974741"/>
    <lineage>
        <taxon>Bacteria</taxon>
        <taxon>Pseudomonadati</taxon>
        <taxon>Candidatus Omnitrophota</taxon>
        <taxon>Candidatus Aquitaenariimonas</taxon>
    </lineage>
</organism>
<dbReference type="InterPro" id="IPR023798">
    <property type="entry name" value="Ribosomal_uS7_dom"/>
</dbReference>
<comment type="subunit">
    <text evidence="6">Part of the 30S ribosomal subunit. Contacts proteins S9 and S11.</text>
</comment>
<dbReference type="InterPro" id="IPR005717">
    <property type="entry name" value="Ribosomal_uS7_bac/org-type"/>
</dbReference>
<dbReference type="NCBIfam" id="TIGR01029">
    <property type="entry name" value="rpsG_bact"/>
    <property type="match status" value="1"/>
</dbReference>
<evidence type="ECO:0000256" key="5">
    <source>
        <dbReference type="ARBA" id="ARBA00023274"/>
    </source>
</evidence>
<dbReference type="GO" id="GO:0003735">
    <property type="term" value="F:structural constituent of ribosome"/>
    <property type="evidence" value="ECO:0007669"/>
    <property type="project" value="InterPro"/>
</dbReference>
<protein>
    <recommendedName>
        <fullName evidence="6">Small ribosomal subunit protein uS7</fullName>
    </recommendedName>
</protein>
<evidence type="ECO:0000256" key="7">
    <source>
        <dbReference type="RuleBase" id="RU003619"/>
    </source>
</evidence>
<evidence type="ECO:0000256" key="3">
    <source>
        <dbReference type="ARBA" id="ARBA00022884"/>
    </source>
</evidence>
<evidence type="ECO:0000256" key="6">
    <source>
        <dbReference type="HAMAP-Rule" id="MF_00480"/>
    </source>
</evidence>
<comment type="similarity">
    <text evidence="1 6 7">Belongs to the universal ribosomal protein uS7 family.</text>
</comment>
<keyword evidence="5 6" id="KW-0687">Ribonucleoprotein</keyword>
<reference evidence="9 10" key="1">
    <citation type="submission" date="2017-09" db="EMBL/GenBank/DDBJ databases">
        <title>Depth-based differentiation of microbial function through sediment-hosted aquifers and enrichment of novel symbionts in the deep terrestrial subsurface.</title>
        <authorList>
            <person name="Probst A.J."/>
            <person name="Ladd B."/>
            <person name="Jarett J.K."/>
            <person name="Geller-Mcgrath D.E."/>
            <person name="Sieber C.M."/>
            <person name="Emerson J.B."/>
            <person name="Anantharaman K."/>
            <person name="Thomas B.C."/>
            <person name="Malmstrom R."/>
            <person name="Stieglmeier M."/>
            <person name="Klingl A."/>
            <person name="Woyke T."/>
            <person name="Ryan C.M."/>
            <person name="Banfield J.F."/>
        </authorList>
    </citation>
    <scope>NUCLEOTIDE SEQUENCE [LARGE SCALE GENOMIC DNA]</scope>
    <source>
        <strain evidence="9">CG07_land_8_20_14_0_80_42_15</strain>
    </source>
</reference>
<dbReference type="Gene3D" id="1.10.455.10">
    <property type="entry name" value="Ribosomal protein S7 domain"/>
    <property type="match status" value="1"/>
</dbReference>
<dbReference type="AlphaFoldDB" id="A0A2J0KT61"/>
<dbReference type="EMBL" id="PEWV01000038">
    <property type="protein sequence ID" value="PIU41688.1"/>
    <property type="molecule type" value="Genomic_DNA"/>
</dbReference>
<comment type="caution">
    <text evidence="9">The sequence shown here is derived from an EMBL/GenBank/DDBJ whole genome shotgun (WGS) entry which is preliminary data.</text>
</comment>
<dbReference type="GO" id="GO:0006412">
    <property type="term" value="P:translation"/>
    <property type="evidence" value="ECO:0007669"/>
    <property type="project" value="UniProtKB-UniRule"/>
</dbReference>
<dbReference type="HAMAP" id="MF_00480_B">
    <property type="entry name" value="Ribosomal_uS7_B"/>
    <property type="match status" value="1"/>
</dbReference>
<comment type="function">
    <text evidence="6">One of the primary rRNA binding proteins, it binds directly to 16S rRNA where it nucleates assembly of the head domain of the 30S subunit. Is located at the subunit interface close to the decoding center, probably blocks exit of the E-site tRNA.</text>
</comment>
<dbReference type="Pfam" id="PF00177">
    <property type="entry name" value="Ribosomal_S7"/>
    <property type="match status" value="1"/>
</dbReference>
<dbReference type="InterPro" id="IPR000235">
    <property type="entry name" value="Ribosomal_uS7"/>
</dbReference>
<evidence type="ECO:0000256" key="2">
    <source>
        <dbReference type="ARBA" id="ARBA00022730"/>
    </source>
</evidence>
<keyword evidence="2 6" id="KW-0699">rRNA-binding</keyword>
<evidence type="ECO:0000313" key="9">
    <source>
        <dbReference type="EMBL" id="PIU41688.1"/>
    </source>
</evidence>
<dbReference type="InterPro" id="IPR020606">
    <property type="entry name" value="Ribosomal_uS7_CS"/>
</dbReference>
<dbReference type="PIRSF" id="PIRSF002122">
    <property type="entry name" value="RPS7p_RPS7a_RPS5e_RPS7o"/>
    <property type="match status" value="1"/>
</dbReference>
<dbReference type="GO" id="GO:0000049">
    <property type="term" value="F:tRNA binding"/>
    <property type="evidence" value="ECO:0007669"/>
    <property type="project" value="UniProtKB-UniRule"/>
</dbReference>
<evidence type="ECO:0000313" key="10">
    <source>
        <dbReference type="Proteomes" id="UP000230052"/>
    </source>
</evidence>
<accession>A0A2J0KT61</accession>
<evidence type="ECO:0000256" key="4">
    <source>
        <dbReference type="ARBA" id="ARBA00022980"/>
    </source>
</evidence>
<dbReference type="PANTHER" id="PTHR11205">
    <property type="entry name" value="RIBOSOMAL PROTEIN S7"/>
    <property type="match status" value="1"/>
</dbReference>
<dbReference type="SUPFAM" id="SSF47973">
    <property type="entry name" value="Ribosomal protein S7"/>
    <property type="match status" value="1"/>
</dbReference>
<dbReference type="GO" id="GO:0015935">
    <property type="term" value="C:small ribosomal subunit"/>
    <property type="evidence" value="ECO:0007669"/>
    <property type="project" value="InterPro"/>
</dbReference>
<name>A0A2J0KT61_9BACT</name>
<dbReference type="Proteomes" id="UP000230052">
    <property type="component" value="Unassembled WGS sequence"/>
</dbReference>